<dbReference type="Proteomes" id="UP000034366">
    <property type="component" value="Unassembled WGS sequence"/>
</dbReference>
<protein>
    <recommendedName>
        <fullName evidence="6 7">Ribonuclease P protein component</fullName>
        <shortName evidence="6">RNase P protein</shortName>
        <shortName evidence="6">RNaseP protein</shortName>
        <ecNumber evidence="6 7">3.1.26.5</ecNumber>
    </recommendedName>
    <alternativeName>
        <fullName evidence="6">Protein C5</fullName>
    </alternativeName>
</protein>
<dbReference type="HAMAP" id="MF_00227">
    <property type="entry name" value="RNase_P"/>
    <property type="match status" value="1"/>
</dbReference>
<dbReference type="InterPro" id="IPR020568">
    <property type="entry name" value="Ribosomal_Su5_D2-typ_SF"/>
</dbReference>
<dbReference type="InterPro" id="IPR014721">
    <property type="entry name" value="Ribsml_uS5_D2-typ_fold_subgr"/>
</dbReference>
<dbReference type="AlphaFoldDB" id="A0A0G0IBI0"/>
<accession>A0A0G0IBI0</accession>
<dbReference type="NCBIfam" id="TIGR00188">
    <property type="entry name" value="rnpA"/>
    <property type="match status" value="1"/>
</dbReference>
<proteinExistence type="inferred from homology"/>
<organism evidence="8 9">
    <name type="scientific">Candidatus Woesebacteria bacterium GW2011_GWD1_38_10</name>
    <dbReference type="NCBI Taxonomy" id="1618592"/>
    <lineage>
        <taxon>Bacteria</taxon>
        <taxon>Candidatus Woeseibacteriota</taxon>
    </lineage>
</organism>
<dbReference type="EC" id="3.1.26.5" evidence="6 7"/>
<evidence type="ECO:0000256" key="2">
    <source>
        <dbReference type="ARBA" id="ARBA00022722"/>
    </source>
</evidence>
<sequence length="119" mass="13971">MFAKKFSIPKREFTKIKKNPILFHSSTFSVLLSRREDVGNPRFAVVISNKVSKLSTHRNRIRRAVRDALRRNWKKVNNDLDMVFLIKPGVEKKPVTDIMKEIEVFLNKKEYEAKVGKVK</sequence>
<evidence type="ECO:0000256" key="7">
    <source>
        <dbReference type="NCBIfam" id="TIGR00188"/>
    </source>
</evidence>
<evidence type="ECO:0000256" key="4">
    <source>
        <dbReference type="ARBA" id="ARBA00022801"/>
    </source>
</evidence>
<keyword evidence="2 6" id="KW-0540">Nuclease</keyword>
<comment type="subunit">
    <text evidence="6">Consists of a catalytic RNA component (M1 or rnpB) and a protein subunit.</text>
</comment>
<dbReference type="EMBL" id="LBTW01000036">
    <property type="protein sequence ID" value="KKQ48335.1"/>
    <property type="molecule type" value="Genomic_DNA"/>
</dbReference>
<reference evidence="8 9" key="1">
    <citation type="journal article" date="2015" name="Nature">
        <title>rRNA introns, odd ribosomes, and small enigmatic genomes across a large radiation of phyla.</title>
        <authorList>
            <person name="Brown C.T."/>
            <person name="Hug L.A."/>
            <person name="Thomas B.C."/>
            <person name="Sharon I."/>
            <person name="Castelle C.J."/>
            <person name="Singh A."/>
            <person name="Wilkins M.J."/>
            <person name="Williams K.H."/>
            <person name="Banfield J.F."/>
        </authorList>
    </citation>
    <scope>NUCLEOTIDE SEQUENCE [LARGE SCALE GENOMIC DNA]</scope>
</reference>
<evidence type="ECO:0000256" key="5">
    <source>
        <dbReference type="ARBA" id="ARBA00022884"/>
    </source>
</evidence>
<dbReference type="SUPFAM" id="SSF54211">
    <property type="entry name" value="Ribosomal protein S5 domain 2-like"/>
    <property type="match status" value="1"/>
</dbReference>
<comment type="caution">
    <text evidence="8">The sequence shown here is derived from an EMBL/GenBank/DDBJ whole genome shotgun (WGS) entry which is preliminary data.</text>
</comment>
<comment type="function">
    <text evidence="6">RNaseP catalyzes the removal of the 5'-leader sequence from pre-tRNA to produce the mature 5'-terminus. It can also cleave other RNA substrates such as 4.5S RNA. The protein component plays an auxiliary but essential role in vivo by binding to the 5'-leader sequence and broadening the substrate specificity of the ribozyme.</text>
</comment>
<dbReference type="PANTHER" id="PTHR33992">
    <property type="entry name" value="RIBONUCLEASE P PROTEIN COMPONENT"/>
    <property type="match status" value="1"/>
</dbReference>
<dbReference type="GO" id="GO:0000049">
    <property type="term" value="F:tRNA binding"/>
    <property type="evidence" value="ECO:0007669"/>
    <property type="project" value="UniProtKB-UniRule"/>
</dbReference>
<comment type="catalytic activity">
    <reaction evidence="6">
        <text>Endonucleolytic cleavage of RNA, removing 5'-extranucleotides from tRNA precursor.</text>
        <dbReference type="EC" id="3.1.26.5"/>
    </reaction>
</comment>
<dbReference type="PANTHER" id="PTHR33992:SF1">
    <property type="entry name" value="RIBONUCLEASE P PROTEIN COMPONENT"/>
    <property type="match status" value="1"/>
</dbReference>
<dbReference type="GO" id="GO:0030677">
    <property type="term" value="C:ribonuclease P complex"/>
    <property type="evidence" value="ECO:0007669"/>
    <property type="project" value="TreeGrafter"/>
</dbReference>
<dbReference type="GO" id="GO:0001682">
    <property type="term" value="P:tRNA 5'-leader removal"/>
    <property type="evidence" value="ECO:0007669"/>
    <property type="project" value="UniProtKB-UniRule"/>
</dbReference>
<evidence type="ECO:0000256" key="3">
    <source>
        <dbReference type="ARBA" id="ARBA00022759"/>
    </source>
</evidence>
<evidence type="ECO:0000256" key="6">
    <source>
        <dbReference type="HAMAP-Rule" id="MF_00227"/>
    </source>
</evidence>
<dbReference type="InterPro" id="IPR000100">
    <property type="entry name" value="RNase_P"/>
</dbReference>
<evidence type="ECO:0000313" key="8">
    <source>
        <dbReference type="EMBL" id="KKQ48335.1"/>
    </source>
</evidence>
<dbReference type="Gene3D" id="3.30.230.10">
    <property type="match status" value="1"/>
</dbReference>
<gene>
    <name evidence="6" type="primary">rnpA</name>
    <name evidence="8" type="ORF">US67_C0036G0008</name>
</gene>
<keyword evidence="1 6" id="KW-0819">tRNA processing</keyword>
<dbReference type="GO" id="GO:0004526">
    <property type="term" value="F:ribonuclease P activity"/>
    <property type="evidence" value="ECO:0007669"/>
    <property type="project" value="UniProtKB-UniRule"/>
</dbReference>
<evidence type="ECO:0000313" key="9">
    <source>
        <dbReference type="Proteomes" id="UP000034366"/>
    </source>
</evidence>
<name>A0A0G0IBI0_9BACT</name>
<dbReference type="Pfam" id="PF00825">
    <property type="entry name" value="Ribonuclease_P"/>
    <property type="match status" value="1"/>
</dbReference>
<keyword evidence="5 6" id="KW-0694">RNA-binding</keyword>
<dbReference type="GO" id="GO:0042781">
    <property type="term" value="F:3'-tRNA processing endoribonuclease activity"/>
    <property type="evidence" value="ECO:0007669"/>
    <property type="project" value="TreeGrafter"/>
</dbReference>
<keyword evidence="4 6" id="KW-0378">Hydrolase</keyword>
<evidence type="ECO:0000256" key="1">
    <source>
        <dbReference type="ARBA" id="ARBA00022694"/>
    </source>
</evidence>
<comment type="similarity">
    <text evidence="6">Belongs to the RnpA family.</text>
</comment>
<keyword evidence="3 6" id="KW-0255">Endonuclease</keyword>